<dbReference type="Gene3D" id="2.60.40.1190">
    <property type="match status" value="1"/>
</dbReference>
<sequence length="756" mass="86061">MRYKTPDLEQHFIENLISAIFLIHIYFLPLLVFGQDNDPENDSKEIKAYSINGRELLMDGIVDEAFWMAIPAQDSFLMQEPMEGGMPTEQTQVRIAYDSQHLYIAVICFDSDPSGIKAFQKKRDASLETDDRFRLILDTFMDKRSAYFFEINPLGLRGDGLISSGQGQTLNMDWDGIWKAWTYVGDFGWSAEIRIPFSSINFDTKREVWGINFQRTIRRKNEELLWTGNRRNQGLLRPQNAGILTGLVNPSQGVGLEVIPYAIAQSSKENDVENQESVSNTTADVGFDINYNITSQLKASITYNTDFAQAEVDSRQINLTRFPLRFPEKRDFFLEGSSILQFAPSSGVDPYFSRRIGLVNGMRIPITYGGRLVGNVGKNNIALIHVRTGKKGELNPENFTVARYRRNFWKESSIGVLYTHRSTEDDLLLGTPVQDRKTWGADLNLSTSALFSSKTLQFSAFFIGHNPASPFDDTTSLSDRSVRGFRFNFPNQPWSAWVSYREFGEDYDPAVGFNQRNGFKRLQPALNYAPLFEKSKIIRAIEWGVYYEYLTSLENQLLTENLRFNLGSIRFESDDRIGMEVARNFEFLEEDFDILNNGSVIVPASEYVNWRYEVEASSASYRKVSGTVGYEAGEFWTGNISSWALGVTVRPTPGINLSSGYTHTEVTTIDSGFSTNLFRMDLGLDFTPDISLSSNIQFDDVSELLGTNTRFRWIITPGTDVFLVYNHNWLNNPGVDRRLITTQKGAAMKVVYTYRF</sequence>
<accession>A0A918MQR3</accession>
<reference evidence="3" key="2">
    <citation type="submission" date="2020-09" db="EMBL/GenBank/DDBJ databases">
        <authorList>
            <person name="Sun Q."/>
            <person name="Kim S."/>
        </authorList>
    </citation>
    <scope>NUCLEOTIDE SEQUENCE</scope>
    <source>
        <strain evidence="3">KCTC 12113</strain>
    </source>
</reference>
<comment type="caution">
    <text evidence="3">The sequence shown here is derived from an EMBL/GenBank/DDBJ whole genome shotgun (WGS) entry which is preliminary data.</text>
</comment>
<dbReference type="RefSeq" id="WP_051315820.1">
    <property type="nucleotide sequence ID" value="NZ_BMWP01000037.1"/>
</dbReference>
<evidence type="ECO:0000313" key="3">
    <source>
        <dbReference type="EMBL" id="GGW48723.1"/>
    </source>
</evidence>
<dbReference type="SUPFAM" id="SSF49344">
    <property type="entry name" value="CBD9-like"/>
    <property type="match status" value="1"/>
</dbReference>
<evidence type="ECO:0000259" key="2">
    <source>
        <dbReference type="Pfam" id="PF19313"/>
    </source>
</evidence>
<dbReference type="CDD" id="cd09618">
    <property type="entry name" value="CBM9_like_2"/>
    <property type="match status" value="1"/>
</dbReference>
<dbReference type="InterPro" id="IPR045670">
    <property type="entry name" value="DUF5916"/>
</dbReference>
<reference evidence="3" key="1">
    <citation type="journal article" date="2014" name="Int. J. Syst. Evol. Microbiol.">
        <title>Complete genome sequence of Corynebacterium casei LMG S-19264T (=DSM 44701T), isolated from a smear-ripened cheese.</title>
        <authorList>
            <consortium name="US DOE Joint Genome Institute (JGI-PGF)"/>
            <person name="Walter F."/>
            <person name="Albersmeier A."/>
            <person name="Kalinowski J."/>
            <person name="Ruckert C."/>
        </authorList>
    </citation>
    <scope>NUCLEOTIDE SEQUENCE</scope>
    <source>
        <strain evidence="3">KCTC 12113</strain>
    </source>
</reference>
<dbReference type="Proteomes" id="UP000634668">
    <property type="component" value="Unassembled WGS sequence"/>
</dbReference>
<organism evidence="3 4">
    <name type="scientific">Arenibacter certesii</name>
    <dbReference type="NCBI Taxonomy" id="228955"/>
    <lineage>
        <taxon>Bacteria</taxon>
        <taxon>Pseudomonadati</taxon>
        <taxon>Bacteroidota</taxon>
        <taxon>Flavobacteriia</taxon>
        <taxon>Flavobacteriales</taxon>
        <taxon>Flavobacteriaceae</taxon>
        <taxon>Arenibacter</taxon>
    </lineage>
</organism>
<dbReference type="Pfam" id="PF19313">
    <property type="entry name" value="DUF5916"/>
    <property type="match status" value="1"/>
</dbReference>
<proteinExistence type="predicted"/>
<gene>
    <name evidence="3" type="ORF">GCM10007383_35950</name>
</gene>
<dbReference type="AlphaFoldDB" id="A0A918MQR3"/>
<dbReference type="EMBL" id="BMWP01000037">
    <property type="protein sequence ID" value="GGW48723.1"/>
    <property type="molecule type" value="Genomic_DNA"/>
</dbReference>
<feature type="transmembrane region" description="Helical" evidence="1">
    <location>
        <begin position="12"/>
        <end position="34"/>
    </location>
</feature>
<name>A0A918MQR3_9FLAO</name>
<feature type="domain" description="DUF5916" evidence="2">
    <location>
        <begin position="256"/>
        <end position="357"/>
    </location>
</feature>
<keyword evidence="1" id="KW-0472">Membrane</keyword>
<evidence type="ECO:0000313" key="4">
    <source>
        <dbReference type="Proteomes" id="UP000634668"/>
    </source>
</evidence>
<protein>
    <recommendedName>
        <fullName evidence="2">DUF5916 domain-containing protein</fullName>
    </recommendedName>
</protein>
<keyword evidence="4" id="KW-1185">Reference proteome</keyword>
<keyword evidence="1" id="KW-1133">Transmembrane helix</keyword>
<evidence type="ECO:0000256" key="1">
    <source>
        <dbReference type="SAM" id="Phobius"/>
    </source>
</evidence>
<keyword evidence="1" id="KW-0812">Transmembrane</keyword>